<evidence type="ECO:0000256" key="1">
    <source>
        <dbReference type="SAM" id="Phobius"/>
    </source>
</evidence>
<comment type="caution">
    <text evidence="2">The sequence shown here is derived from an EMBL/GenBank/DDBJ whole genome shotgun (WGS) entry which is preliminary data.</text>
</comment>
<feature type="transmembrane region" description="Helical" evidence="1">
    <location>
        <begin position="7"/>
        <end position="25"/>
    </location>
</feature>
<reference evidence="2" key="1">
    <citation type="journal article" date="2014" name="Front. Microbiol.">
        <title>High frequency of phylogenetically diverse reductive dehalogenase-homologous genes in deep subseafloor sedimentary metagenomes.</title>
        <authorList>
            <person name="Kawai M."/>
            <person name="Futagami T."/>
            <person name="Toyoda A."/>
            <person name="Takaki Y."/>
            <person name="Nishi S."/>
            <person name="Hori S."/>
            <person name="Arai W."/>
            <person name="Tsubouchi T."/>
            <person name="Morono Y."/>
            <person name="Uchiyama I."/>
            <person name="Ito T."/>
            <person name="Fujiyama A."/>
            <person name="Inagaki F."/>
            <person name="Takami H."/>
        </authorList>
    </citation>
    <scope>NUCLEOTIDE SEQUENCE</scope>
    <source>
        <strain evidence="2">Expedition CK06-06</strain>
    </source>
</reference>
<evidence type="ECO:0008006" key="3">
    <source>
        <dbReference type="Google" id="ProtNLM"/>
    </source>
</evidence>
<keyword evidence="1" id="KW-0812">Transmembrane</keyword>
<organism evidence="2">
    <name type="scientific">marine sediment metagenome</name>
    <dbReference type="NCBI Taxonomy" id="412755"/>
    <lineage>
        <taxon>unclassified sequences</taxon>
        <taxon>metagenomes</taxon>
        <taxon>ecological metagenomes</taxon>
    </lineage>
</organism>
<dbReference type="EMBL" id="BARV01028589">
    <property type="protein sequence ID" value="GAI35312.1"/>
    <property type="molecule type" value="Genomic_DNA"/>
</dbReference>
<evidence type="ECO:0000313" key="2">
    <source>
        <dbReference type="EMBL" id="GAI35312.1"/>
    </source>
</evidence>
<proteinExistence type="predicted"/>
<gene>
    <name evidence="2" type="ORF">S06H3_45731</name>
</gene>
<keyword evidence="1" id="KW-1133">Transmembrane helix</keyword>
<accession>X1MUF0</accession>
<protein>
    <recommendedName>
        <fullName evidence="3">DUF4405 domain-containing protein</fullName>
    </recommendedName>
</protein>
<dbReference type="AlphaFoldDB" id="X1MUF0"/>
<sequence>MSIVSKIIGTGLPFLFTIVTGIWLSNSDKPLSTLIFNIHKFAALAAVIFTAIVIRNLLKNVEIKTVILTLIIVTVLFVLTLFISGALLSLGKPVNDIILTIHSVTTIPTVITTAMIIFLLVSRK</sequence>
<feature type="transmembrane region" description="Helical" evidence="1">
    <location>
        <begin position="31"/>
        <end position="54"/>
    </location>
</feature>
<feature type="transmembrane region" description="Helical" evidence="1">
    <location>
        <begin position="66"/>
        <end position="91"/>
    </location>
</feature>
<keyword evidence="1" id="KW-0472">Membrane</keyword>
<name>X1MUF0_9ZZZZ</name>
<feature type="transmembrane region" description="Helical" evidence="1">
    <location>
        <begin position="97"/>
        <end position="121"/>
    </location>
</feature>